<comment type="similarity">
    <text evidence="1">Belongs to the dynein heavy chain family.</text>
</comment>
<dbReference type="Proteomes" id="UP000054359">
    <property type="component" value="Unassembled WGS sequence"/>
</dbReference>
<dbReference type="GO" id="GO:0045505">
    <property type="term" value="F:dynein intermediate chain binding"/>
    <property type="evidence" value="ECO:0007669"/>
    <property type="project" value="InterPro"/>
</dbReference>
<dbReference type="AlphaFoldDB" id="A0A087UHY0"/>
<proteinExistence type="inferred from homology"/>
<dbReference type="PANTHER" id="PTHR46532">
    <property type="entry name" value="MALE FERTILITY FACTOR KL5"/>
    <property type="match status" value="1"/>
</dbReference>
<dbReference type="InterPro" id="IPR024317">
    <property type="entry name" value="Dynein_heavy_chain_D4_dom"/>
</dbReference>
<gene>
    <name evidence="3" type="ORF">X975_09102</name>
</gene>
<dbReference type="Pfam" id="PF12780">
    <property type="entry name" value="AAA_8"/>
    <property type="match status" value="1"/>
</dbReference>
<dbReference type="InterPro" id="IPR026983">
    <property type="entry name" value="DHC"/>
</dbReference>
<dbReference type="OrthoDB" id="10251809at2759"/>
<sequence length="58" mass="6763">MDWLTSWPTDALIDVSTHFIKNFDVECKSEVKVQLMEAMGIIHDAVSQQCTEYFQRLL</sequence>
<evidence type="ECO:0000256" key="1">
    <source>
        <dbReference type="ARBA" id="ARBA00008887"/>
    </source>
</evidence>
<reference evidence="3 4" key="1">
    <citation type="submission" date="2013-11" db="EMBL/GenBank/DDBJ databases">
        <title>Genome sequencing of Stegodyphus mimosarum.</title>
        <authorList>
            <person name="Bechsgaard J."/>
        </authorList>
    </citation>
    <scope>NUCLEOTIDE SEQUENCE [LARGE SCALE GENOMIC DNA]</scope>
</reference>
<evidence type="ECO:0000313" key="4">
    <source>
        <dbReference type="Proteomes" id="UP000054359"/>
    </source>
</evidence>
<dbReference type="GO" id="GO:0005858">
    <property type="term" value="C:axonemal dynein complex"/>
    <property type="evidence" value="ECO:0007669"/>
    <property type="project" value="TreeGrafter"/>
</dbReference>
<protein>
    <submittedName>
        <fullName evidence="3">Dynein heavy chain 8, axonemal</fullName>
    </submittedName>
</protein>
<evidence type="ECO:0000313" key="3">
    <source>
        <dbReference type="EMBL" id="KFM76969.1"/>
    </source>
</evidence>
<keyword evidence="4" id="KW-1185">Reference proteome</keyword>
<evidence type="ECO:0000259" key="2">
    <source>
        <dbReference type="Pfam" id="PF12780"/>
    </source>
</evidence>
<dbReference type="PANTHER" id="PTHR46532:SF4">
    <property type="entry name" value="AAA+ ATPASE DOMAIN-CONTAINING PROTEIN"/>
    <property type="match status" value="1"/>
</dbReference>
<name>A0A087UHY0_STEMI</name>
<dbReference type="GO" id="GO:0051959">
    <property type="term" value="F:dynein light intermediate chain binding"/>
    <property type="evidence" value="ECO:0007669"/>
    <property type="project" value="InterPro"/>
</dbReference>
<dbReference type="GO" id="GO:0007018">
    <property type="term" value="P:microtubule-based movement"/>
    <property type="evidence" value="ECO:0007669"/>
    <property type="project" value="InterPro"/>
</dbReference>
<accession>A0A087UHY0</accession>
<dbReference type="STRING" id="407821.A0A087UHY0"/>
<feature type="domain" description="Dynein heavy chain AAA module D4" evidence="2">
    <location>
        <begin position="1"/>
        <end position="56"/>
    </location>
</feature>
<feature type="non-terminal residue" evidence="3">
    <location>
        <position position="58"/>
    </location>
</feature>
<organism evidence="3 4">
    <name type="scientific">Stegodyphus mimosarum</name>
    <name type="common">African social velvet spider</name>
    <dbReference type="NCBI Taxonomy" id="407821"/>
    <lineage>
        <taxon>Eukaryota</taxon>
        <taxon>Metazoa</taxon>
        <taxon>Ecdysozoa</taxon>
        <taxon>Arthropoda</taxon>
        <taxon>Chelicerata</taxon>
        <taxon>Arachnida</taxon>
        <taxon>Araneae</taxon>
        <taxon>Araneomorphae</taxon>
        <taxon>Entelegynae</taxon>
        <taxon>Eresoidea</taxon>
        <taxon>Eresidae</taxon>
        <taxon>Stegodyphus</taxon>
    </lineage>
</organism>
<dbReference type="EMBL" id="KK119886">
    <property type="protein sequence ID" value="KFM76969.1"/>
    <property type="molecule type" value="Genomic_DNA"/>
</dbReference>